<evidence type="ECO:0000313" key="4">
    <source>
        <dbReference type="Proteomes" id="UP001244552"/>
    </source>
</evidence>
<evidence type="ECO:0000256" key="1">
    <source>
        <dbReference type="SAM" id="MobiDB-lite"/>
    </source>
</evidence>
<keyword evidence="4" id="KW-1185">Reference proteome</keyword>
<sequence>MLLPINSERLRTAPSVERHAPSRHDDDHVRTVDCVTAILVFVTAVLLALLALSANWNETSPESRLRAYENTPVMVILPNPR</sequence>
<dbReference type="EMBL" id="JAUSVU010000003">
    <property type="protein sequence ID" value="MDQ0532619.1"/>
    <property type="molecule type" value="Genomic_DNA"/>
</dbReference>
<keyword evidence="2" id="KW-0472">Membrane</keyword>
<evidence type="ECO:0000256" key="2">
    <source>
        <dbReference type="SAM" id="Phobius"/>
    </source>
</evidence>
<comment type="caution">
    <text evidence="3">The sequence shown here is derived from an EMBL/GenBank/DDBJ whole genome shotgun (WGS) entry which is preliminary data.</text>
</comment>
<feature type="region of interest" description="Disordered" evidence="1">
    <location>
        <begin position="1"/>
        <end position="26"/>
    </location>
</feature>
<evidence type="ECO:0000313" key="3">
    <source>
        <dbReference type="EMBL" id="MDQ0532619.1"/>
    </source>
</evidence>
<reference evidence="3 4" key="1">
    <citation type="submission" date="2023-07" db="EMBL/GenBank/DDBJ databases">
        <title>Genomic Encyclopedia of Type Strains, Phase IV (KMG-IV): sequencing the most valuable type-strain genomes for metagenomic binning, comparative biology and taxonomic classification.</title>
        <authorList>
            <person name="Goeker M."/>
        </authorList>
    </citation>
    <scope>NUCLEOTIDE SEQUENCE [LARGE SCALE GENOMIC DNA]</scope>
    <source>
        <strain evidence="3 4">DSM 19922</strain>
    </source>
</reference>
<feature type="compositionally biased region" description="Basic and acidic residues" evidence="1">
    <location>
        <begin position="8"/>
        <end position="26"/>
    </location>
</feature>
<dbReference type="RefSeq" id="WP_209979443.1">
    <property type="nucleotide sequence ID" value="NZ_JAGINO010000003.1"/>
</dbReference>
<organism evidence="3 4">
    <name type="scientific">Azospirillum picis</name>
    <dbReference type="NCBI Taxonomy" id="488438"/>
    <lineage>
        <taxon>Bacteria</taxon>
        <taxon>Pseudomonadati</taxon>
        <taxon>Pseudomonadota</taxon>
        <taxon>Alphaproteobacteria</taxon>
        <taxon>Rhodospirillales</taxon>
        <taxon>Azospirillaceae</taxon>
        <taxon>Azospirillum</taxon>
    </lineage>
</organism>
<keyword evidence="2" id="KW-1133">Transmembrane helix</keyword>
<accession>A0ABU0MHA3</accession>
<feature type="transmembrane region" description="Helical" evidence="2">
    <location>
        <begin position="35"/>
        <end position="56"/>
    </location>
</feature>
<name>A0ABU0MHA3_9PROT</name>
<keyword evidence="2" id="KW-0812">Transmembrane</keyword>
<protein>
    <submittedName>
        <fullName evidence="3">Uncharacterized protein</fullName>
    </submittedName>
</protein>
<gene>
    <name evidence="3" type="ORF">QO018_001463</name>
</gene>
<dbReference type="Proteomes" id="UP001244552">
    <property type="component" value="Unassembled WGS sequence"/>
</dbReference>
<proteinExistence type="predicted"/>